<dbReference type="SMART" id="SM00937">
    <property type="entry name" value="PCRF"/>
    <property type="match status" value="1"/>
</dbReference>
<protein>
    <submittedName>
        <fullName evidence="3">Peptide chain release factor 2</fullName>
    </submittedName>
</protein>
<dbReference type="PANTHER" id="PTHR43116">
    <property type="entry name" value="PEPTIDE CHAIN RELEASE FACTOR 2"/>
    <property type="match status" value="1"/>
</dbReference>
<accession>A0A401Z612</accession>
<keyword evidence="4" id="KW-1185">Reference proteome</keyword>
<reference evidence="3 4" key="1">
    <citation type="submission" date="2018-12" db="EMBL/GenBank/DDBJ databases">
        <title>Draft genome sequence of Embleya hyalina NBRC 13850T.</title>
        <authorList>
            <person name="Komaki H."/>
            <person name="Hosoyama A."/>
            <person name="Kimura A."/>
            <person name="Ichikawa N."/>
            <person name="Tamura T."/>
        </authorList>
    </citation>
    <scope>NUCLEOTIDE SEQUENCE [LARGE SCALE GENOMIC DNA]</scope>
    <source>
        <strain evidence="3 4">NBRC 13850</strain>
    </source>
</reference>
<gene>
    <name evidence="3" type="primary">prfB_2</name>
    <name evidence="3" type="ORF">EHYA_10046</name>
</gene>
<evidence type="ECO:0000313" key="4">
    <source>
        <dbReference type="Proteomes" id="UP000286931"/>
    </source>
</evidence>
<dbReference type="EMBL" id="BIFH01000060">
    <property type="protein sequence ID" value="GCE02269.1"/>
    <property type="molecule type" value="Genomic_DNA"/>
</dbReference>
<dbReference type="GO" id="GO:0006415">
    <property type="term" value="P:translational termination"/>
    <property type="evidence" value="ECO:0007669"/>
    <property type="project" value="InterPro"/>
</dbReference>
<organism evidence="3 4">
    <name type="scientific">Embleya hyalina</name>
    <dbReference type="NCBI Taxonomy" id="516124"/>
    <lineage>
        <taxon>Bacteria</taxon>
        <taxon>Bacillati</taxon>
        <taxon>Actinomycetota</taxon>
        <taxon>Actinomycetes</taxon>
        <taxon>Kitasatosporales</taxon>
        <taxon>Streptomycetaceae</taxon>
        <taxon>Embleya</taxon>
    </lineage>
</organism>
<sequence length="184" mass="20655">MDDPDIRVEAETELTAVREALDEMEVRTLLSGEYDEREALVDIRAEAGGTDAFDFAERLLQRMYLRRAERHGQSTEVYETSYAETVGVRSTTFVVKAPYAYGSLSTEQGRQRTGWCTGRRSTARAATRSPWRVSRCYRSPRKLITSNSTRPNCASMSPVPRAPVVSVSLPTRRSGSHTFRPALS</sequence>
<dbReference type="Proteomes" id="UP000286931">
    <property type="component" value="Unassembled WGS sequence"/>
</dbReference>
<dbReference type="Pfam" id="PF03462">
    <property type="entry name" value="PCRF"/>
    <property type="match status" value="1"/>
</dbReference>
<dbReference type="AlphaFoldDB" id="A0A401Z612"/>
<evidence type="ECO:0000259" key="2">
    <source>
        <dbReference type="SMART" id="SM00937"/>
    </source>
</evidence>
<proteinExistence type="predicted"/>
<feature type="compositionally biased region" description="Low complexity" evidence="1">
    <location>
        <begin position="155"/>
        <end position="170"/>
    </location>
</feature>
<dbReference type="InterPro" id="IPR045853">
    <property type="entry name" value="Pep_chain_release_fac_I_sf"/>
</dbReference>
<feature type="domain" description="Peptide chain release factor" evidence="2">
    <location>
        <begin position="1"/>
        <end position="107"/>
    </location>
</feature>
<dbReference type="Gene3D" id="3.30.70.1660">
    <property type="match status" value="1"/>
</dbReference>
<dbReference type="InterPro" id="IPR005139">
    <property type="entry name" value="PCRF"/>
</dbReference>
<evidence type="ECO:0000313" key="3">
    <source>
        <dbReference type="EMBL" id="GCE02269.1"/>
    </source>
</evidence>
<feature type="region of interest" description="Disordered" evidence="1">
    <location>
        <begin position="147"/>
        <end position="184"/>
    </location>
</feature>
<dbReference type="PANTHER" id="PTHR43116:SF3">
    <property type="entry name" value="CLASS I PEPTIDE CHAIN RELEASE FACTOR"/>
    <property type="match status" value="1"/>
</dbReference>
<dbReference type="SUPFAM" id="SSF75620">
    <property type="entry name" value="Release factor"/>
    <property type="match status" value="1"/>
</dbReference>
<evidence type="ECO:0000256" key="1">
    <source>
        <dbReference type="SAM" id="MobiDB-lite"/>
    </source>
</evidence>
<name>A0A401Z612_9ACTN</name>
<comment type="caution">
    <text evidence="3">The sequence shown here is derived from an EMBL/GenBank/DDBJ whole genome shotgun (WGS) entry which is preliminary data.</text>
</comment>